<dbReference type="GO" id="GO:0006753">
    <property type="term" value="P:nucleoside phosphate metabolic process"/>
    <property type="evidence" value="ECO:0000318"/>
    <property type="project" value="GO_Central"/>
</dbReference>
<evidence type="ECO:0000313" key="4">
    <source>
        <dbReference type="Ensembl" id="ENSOANP00000050707.1"/>
    </source>
</evidence>
<dbReference type="InParanoid" id="A0A6I8P8X2"/>
<feature type="region of interest" description="Disordered" evidence="3">
    <location>
        <begin position="155"/>
        <end position="191"/>
    </location>
</feature>
<keyword evidence="2" id="KW-0378">Hydrolase</keyword>
<protein>
    <recommendedName>
        <fullName evidence="6">Nudix hydrolase domain-containing protein</fullName>
    </recommendedName>
</protein>
<sequence>MEQVEGLTVARCGASPFLRPYTLRYRQNGTQKAWDFMRTHDSVAVLIFNSTQQSFVLVKQFRPAVYMAELGRRCPEAFPDGGPDDTRDLGVAGVTLPSTAGVTYELWRRHLGQAPTCPGGSGLRRDPGGVWLSGSGFGPEENHVVQVGSWRDRVHPDHVLRGGDGCHEGERRRRPARGRGADRGGERPPAGVAGLCLRREVLQDHGRRLRLHVVPQHLPPTRPVPTGARPDIGLLPGPAPSRPPEVGAWASGEPRPRRRKAGGAGLGRRGARLG</sequence>
<dbReference type="Proteomes" id="UP000002279">
    <property type="component" value="Chromosome 1"/>
</dbReference>
<evidence type="ECO:0000256" key="3">
    <source>
        <dbReference type="SAM" id="MobiDB-lite"/>
    </source>
</evidence>
<reference evidence="4" key="3">
    <citation type="submission" date="2025-09" db="UniProtKB">
        <authorList>
            <consortium name="Ensembl"/>
        </authorList>
    </citation>
    <scope>IDENTIFICATION</scope>
    <source>
        <strain evidence="4">Glennie</strain>
    </source>
</reference>
<comment type="similarity">
    <text evidence="1">Belongs to the Nudix hydrolase family.</text>
</comment>
<name>A0A6I8P8X2_ORNAN</name>
<organism evidence="4 5">
    <name type="scientific">Ornithorhynchus anatinus</name>
    <name type="common">Duckbill platypus</name>
    <dbReference type="NCBI Taxonomy" id="9258"/>
    <lineage>
        <taxon>Eukaryota</taxon>
        <taxon>Metazoa</taxon>
        <taxon>Chordata</taxon>
        <taxon>Craniata</taxon>
        <taxon>Vertebrata</taxon>
        <taxon>Euteleostomi</taxon>
        <taxon>Mammalia</taxon>
        <taxon>Monotremata</taxon>
        <taxon>Ornithorhynchidae</taxon>
        <taxon>Ornithorhynchus</taxon>
    </lineage>
</organism>
<dbReference type="AlphaFoldDB" id="A0A6I8P8X2"/>
<keyword evidence="5" id="KW-1185">Reference proteome</keyword>
<dbReference type="Bgee" id="ENSOANG00000046732">
    <property type="expression patterns" value="Expressed in heart and 8 other cell types or tissues"/>
</dbReference>
<evidence type="ECO:0000256" key="2">
    <source>
        <dbReference type="ARBA" id="ARBA00022801"/>
    </source>
</evidence>
<dbReference type="SUPFAM" id="SSF55811">
    <property type="entry name" value="Nudix"/>
    <property type="match status" value="1"/>
</dbReference>
<dbReference type="PANTHER" id="PTHR11839">
    <property type="entry name" value="UDP/ADP-SUGAR PYROPHOSPHATASE"/>
    <property type="match status" value="1"/>
</dbReference>
<dbReference type="GO" id="GO:0008768">
    <property type="term" value="F:UDP-sugar diphosphatase activity"/>
    <property type="evidence" value="ECO:0000318"/>
    <property type="project" value="GO_Central"/>
</dbReference>
<gene>
    <name evidence="4" type="primary">NUDT14</name>
</gene>
<dbReference type="PANTHER" id="PTHR11839:SF15">
    <property type="entry name" value="URIDINE DIPHOSPHATE GLUCOSE PYROPHOSPHATASE NUDT14"/>
    <property type="match status" value="1"/>
</dbReference>
<reference evidence="4" key="2">
    <citation type="submission" date="2025-08" db="UniProtKB">
        <authorList>
            <consortium name="Ensembl"/>
        </authorList>
    </citation>
    <scope>IDENTIFICATION</scope>
    <source>
        <strain evidence="4">Glennie</strain>
    </source>
</reference>
<feature type="compositionally biased region" description="Basic and acidic residues" evidence="3">
    <location>
        <begin position="155"/>
        <end position="171"/>
    </location>
</feature>
<dbReference type="Ensembl" id="ENSOANT00000069370.1">
    <property type="protein sequence ID" value="ENSOANP00000050707.1"/>
    <property type="gene ID" value="ENSOANG00000046732.1"/>
</dbReference>
<dbReference type="Gene3D" id="3.90.79.10">
    <property type="entry name" value="Nucleoside Triphosphate Pyrophosphohydrolase"/>
    <property type="match status" value="1"/>
</dbReference>
<dbReference type="InterPro" id="IPR015797">
    <property type="entry name" value="NUDIX_hydrolase-like_dom_sf"/>
</dbReference>
<dbReference type="GO" id="GO:0019693">
    <property type="term" value="P:ribose phosphate metabolic process"/>
    <property type="evidence" value="ECO:0000318"/>
    <property type="project" value="GO_Central"/>
</dbReference>
<evidence type="ECO:0008006" key="6">
    <source>
        <dbReference type="Google" id="ProtNLM"/>
    </source>
</evidence>
<feature type="region of interest" description="Disordered" evidence="3">
    <location>
        <begin position="212"/>
        <end position="274"/>
    </location>
</feature>
<dbReference type="GeneTree" id="ENSGT00940000166988"/>
<evidence type="ECO:0000313" key="5">
    <source>
        <dbReference type="Proteomes" id="UP000002279"/>
    </source>
</evidence>
<evidence type="ECO:0000256" key="1">
    <source>
        <dbReference type="ARBA" id="ARBA00005582"/>
    </source>
</evidence>
<proteinExistence type="inferred from homology"/>
<reference evidence="4 5" key="1">
    <citation type="journal article" date="2008" name="Nature">
        <title>Genome analysis of the platypus reveals unique signatures of evolution.</title>
        <authorList>
            <person name="Warren W.C."/>
            <person name="Hillier L.W."/>
            <person name="Marshall Graves J.A."/>
            <person name="Birney E."/>
            <person name="Ponting C.P."/>
            <person name="Grutzner F."/>
            <person name="Belov K."/>
            <person name="Miller W."/>
            <person name="Clarke L."/>
            <person name="Chinwalla A.T."/>
            <person name="Yang S.P."/>
            <person name="Heger A."/>
            <person name="Locke D.P."/>
            <person name="Miethke P."/>
            <person name="Waters P.D."/>
            <person name="Veyrunes F."/>
            <person name="Fulton L."/>
            <person name="Fulton B."/>
            <person name="Graves T."/>
            <person name="Wallis J."/>
            <person name="Puente X.S."/>
            <person name="Lopez-Otin C."/>
            <person name="Ordonez G.R."/>
            <person name="Eichler E.E."/>
            <person name="Chen L."/>
            <person name="Cheng Z."/>
            <person name="Deakin J.E."/>
            <person name="Alsop A."/>
            <person name="Thompson K."/>
            <person name="Kirby P."/>
            <person name="Papenfuss A.T."/>
            <person name="Wakefield M.J."/>
            <person name="Olender T."/>
            <person name="Lancet D."/>
            <person name="Huttley G.A."/>
            <person name="Smit A.F."/>
            <person name="Pask A."/>
            <person name="Temple-Smith P."/>
            <person name="Batzer M.A."/>
            <person name="Walker J.A."/>
            <person name="Konkel M.K."/>
            <person name="Harris R.S."/>
            <person name="Whittington C.M."/>
            <person name="Wong E.S."/>
            <person name="Gemmell N.J."/>
            <person name="Buschiazzo E."/>
            <person name="Vargas Jentzsch I.M."/>
            <person name="Merkel A."/>
            <person name="Schmitz J."/>
            <person name="Zemann A."/>
            <person name="Churakov G."/>
            <person name="Kriegs J.O."/>
            <person name="Brosius J."/>
            <person name="Murchison E.P."/>
            <person name="Sachidanandam R."/>
            <person name="Smith C."/>
            <person name="Hannon G.J."/>
            <person name="Tsend-Ayush E."/>
            <person name="McMillan D."/>
            <person name="Attenborough R."/>
            <person name="Rens W."/>
            <person name="Ferguson-Smith M."/>
            <person name="Lefevre C.M."/>
            <person name="Sharp J.A."/>
            <person name="Nicholas K.R."/>
            <person name="Ray D.A."/>
            <person name="Kube M."/>
            <person name="Reinhardt R."/>
            <person name="Pringle T.H."/>
            <person name="Taylor J."/>
            <person name="Jones R.C."/>
            <person name="Nixon B."/>
            <person name="Dacheux J.L."/>
            <person name="Niwa H."/>
            <person name="Sekita Y."/>
            <person name="Huang X."/>
            <person name="Stark A."/>
            <person name="Kheradpour P."/>
            <person name="Kellis M."/>
            <person name="Flicek P."/>
            <person name="Chen Y."/>
            <person name="Webber C."/>
            <person name="Hardison R."/>
            <person name="Nelson J."/>
            <person name="Hallsworth-Pepin K."/>
            <person name="Delehaunty K."/>
            <person name="Markovic C."/>
            <person name="Minx P."/>
            <person name="Feng Y."/>
            <person name="Kremitzki C."/>
            <person name="Mitreva M."/>
            <person name="Glasscock J."/>
            <person name="Wylie T."/>
            <person name="Wohldmann P."/>
            <person name="Thiru P."/>
            <person name="Nhan M.N."/>
            <person name="Pohl C.S."/>
            <person name="Smith S.M."/>
            <person name="Hou S."/>
            <person name="Nefedov M."/>
            <person name="de Jong P.J."/>
            <person name="Renfree M.B."/>
            <person name="Mardis E.R."/>
            <person name="Wilson R.K."/>
        </authorList>
    </citation>
    <scope>NUCLEOTIDE SEQUENCE [LARGE SCALE GENOMIC DNA]</scope>
    <source>
        <strain evidence="4 5">Glennie</strain>
    </source>
</reference>
<accession>A0A6I8P8X2</accession>